<evidence type="ECO:0000256" key="1">
    <source>
        <dbReference type="SAM" id="SignalP"/>
    </source>
</evidence>
<proteinExistence type="predicted"/>
<dbReference type="InterPro" id="IPR000772">
    <property type="entry name" value="Ricin_B_lectin"/>
</dbReference>
<reference evidence="3 4" key="1">
    <citation type="journal article" date="2015" name="Genome Announc.">
        <title>Draft Genome Sequence of Norvancomycin-Producing Strain Amycolatopsis orientalis CPCC200066.</title>
        <authorList>
            <person name="Lei X."/>
            <person name="Yuan F."/>
            <person name="Shi Y."/>
            <person name="Li X."/>
            <person name="Wang L."/>
            <person name="Hong B."/>
        </authorList>
    </citation>
    <scope>NUCLEOTIDE SEQUENCE [LARGE SCALE GENOMIC DNA]</scope>
    <source>
        <strain evidence="3 4">B-37</strain>
    </source>
</reference>
<dbReference type="CDD" id="cd00161">
    <property type="entry name" value="beta-trefoil_Ricin-like"/>
    <property type="match status" value="1"/>
</dbReference>
<dbReference type="SUPFAM" id="SSF50370">
    <property type="entry name" value="Ricin B-like lectins"/>
    <property type="match status" value="1"/>
</dbReference>
<dbReference type="PROSITE" id="PS50231">
    <property type="entry name" value="RICIN_B_LECTIN"/>
    <property type="match status" value="1"/>
</dbReference>
<feature type="domain" description="Ricin B lectin" evidence="2">
    <location>
        <begin position="166"/>
        <end position="298"/>
    </location>
</feature>
<gene>
    <name evidence="3" type="ORF">SD37_17035</name>
</gene>
<evidence type="ECO:0000259" key="2">
    <source>
        <dbReference type="SMART" id="SM00458"/>
    </source>
</evidence>
<dbReference type="EMBL" id="CP016174">
    <property type="protein sequence ID" value="ANN17177.1"/>
    <property type="molecule type" value="Genomic_DNA"/>
</dbReference>
<dbReference type="AlphaFoldDB" id="A0A193BY75"/>
<evidence type="ECO:0000313" key="4">
    <source>
        <dbReference type="Proteomes" id="UP000093695"/>
    </source>
</evidence>
<evidence type="ECO:0000313" key="3">
    <source>
        <dbReference type="EMBL" id="ANN17177.1"/>
    </source>
</evidence>
<dbReference type="InterPro" id="IPR035992">
    <property type="entry name" value="Ricin_B-like_lectins"/>
</dbReference>
<dbReference type="Proteomes" id="UP000093695">
    <property type="component" value="Chromosome"/>
</dbReference>
<dbReference type="Pfam" id="PF00652">
    <property type="entry name" value="Ricin_B_lectin"/>
    <property type="match status" value="1"/>
</dbReference>
<dbReference type="RefSeq" id="WP_044850583.1">
    <property type="nucleotide sequence ID" value="NZ_CP016174.1"/>
</dbReference>
<accession>A0A193BY75</accession>
<dbReference type="KEGG" id="aori:SD37_17035"/>
<name>A0A193BY75_AMYOR</name>
<feature type="signal peptide" evidence="1">
    <location>
        <begin position="1"/>
        <end position="32"/>
    </location>
</feature>
<feature type="chain" id="PRO_5038697836" description="Ricin B lectin domain-containing protein" evidence="1">
    <location>
        <begin position="33"/>
        <end position="299"/>
    </location>
</feature>
<keyword evidence="4" id="KW-1185">Reference proteome</keyword>
<sequence>MTWFHHSSASPARRWVIAAVLAMTAWASIGLAAPSAATASAAADPECSPVPGPIEDLCSATKNKTDKDITVARKFCGDDDAGGPCSYSDPELDFKVLGSGARTPFDEDWDAFFVPPGCVFSGNIDIRLGPVDRDFRVAADKDGFWFHVPRTAIYEIEQMACAHLNDHVVRLRNQNSGLCLLARNTPGENAVIQYPCGAYADQRWQMPGQGVGRVQLRNLESQKCAATRGTGESPGTATTCGSHWMDQIWHRELDAPTGNYRFRNVNSGLCLVVRGTAAETRALQSTCGNWADQLWNELA</sequence>
<dbReference type="SMART" id="SM00458">
    <property type="entry name" value="RICIN"/>
    <property type="match status" value="1"/>
</dbReference>
<dbReference type="Gene3D" id="2.80.10.50">
    <property type="match status" value="1"/>
</dbReference>
<organism evidence="3 4">
    <name type="scientific">Amycolatopsis orientalis</name>
    <name type="common">Nocardia orientalis</name>
    <dbReference type="NCBI Taxonomy" id="31958"/>
    <lineage>
        <taxon>Bacteria</taxon>
        <taxon>Bacillati</taxon>
        <taxon>Actinomycetota</taxon>
        <taxon>Actinomycetes</taxon>
        <taxon>Pseudonocardiales</taxon>
        <taxon>Pseudonocardiaceae</taxon>
        <taxon>Amycolatopsis</taxon>
    </lineage>
</organism>
<keyword evidence="1" id="KW-0732">Signal</keyword>
<protein>
    <recommendedName>
        <fullName evidence="2">Ricin B lectin domain-containing protein</fullName>
    </recommendedName>
</protein>